<accession>A0AAV4DJS2</accession>
<sequence length="50" mass="5490">MVWFISSSTIRSMCFQVRANVATPATTGPHLRTICGTLISPQMAVVMLYT</sequence>
<dbReference type="AlphaFoldDB" id="A0AAV4DJS2"/>
<name>A0AAV4DJS2_9GAST</name>
<gene>
    <name evidence="1" type="ORF">PoB_007073000</name>
</gene>
<keyword evidence="2" id="KW-1185">Reference proteome</keyword>
<feature type="non-terminal residue" evidence="1">
    <location>
        <position position="50"/>
    </location>
</feature>
<proteinExistence type="predicted"/>
<dbReference type="EMBL" id="BLXT01007941">
    <property type="protein sequence ID" value="GFO44225.1"/>
    <property type="molecule type" value="Genomic_DNA"/>
</dbReference>
<protein>
    <submittedName>
        <fullName evidence="1">Uncharacterized protein</fullName>
    </submittedName>
</protein>
<evidence type="ECO:0000313" key="1">
    <source>
        <dbReference type="EMBL" id="GFO44225.1"/>
    </source>
</evidence>
<dbReference type="Proteomes" id="UP000735302">
    <property type="component" value="Unassembled WGS sequence"/>
</dbReference>
<comment type="caution">
    <text evidence="1">The sequence shown here is derived from an EMBL/GenBank/DDBJ whole genome shotgun (WGS) entry which is preliminary data.</text>
</comment>
<organism evidence="1 2">
    <name type="scientific">Plakobranchus ocellatus</name>
    <dbReference type="NCBI Taxonomy" id="259542"/>
    <lineage>
        <taxon>Eukaryota</taxon>
        <taxon>Metazoa</taxon>
        <taxon>Spiralia</taxon>
        <taxon>Lophotrochozoa</taxon>
        <taxon>Mollusca</taxon>
        <taxon>Gastropoda</taxon>
        <taxon>Heterobranchia</taxon>
        <taxon>Euthyneura</taxon>
        <taxon>Panpulmonata</taxon>
        <taxon>Sacoglossa</taxon>
        <taxon>Placobranchoidea</taxon>
        <taxon>Plakobranchidae</taxon>
        <taxon>Plakobranchus</taxon>
    </lineage>
</organism>
<evidence type="ECO:0000313" key="2">
    <source>
        <dbReference type="Proteomes" id="UP000735302"/>
    </source>
</evidence>
<reference evidence="1 2" key="1">
    <citation type="journal article" date="2021" name="Elife">
        <title>Chloroplast acquisition without the gene transfer in kleptoplastic sea slugs, Plakobranchus ocellatus.</title>
        <authorList>
            <person name="Maeda T."/>
            <person name="Takahashi S."/>
            <person name="Yoshida T."/>
            <person name="Shimamura S."/>
            <person name="Takaki Y."/>
            <person name="Nagai Y."/>
            <person name="Toyoda A."/>
            <person name="Suzuki Y."/>
            <person name="Arimoto A."/>
            <person name="Ishii H."/>
            <person name="Satoh N."/>
            <person name="Nishiyama T."/>
            <person name="Hasebe M."/>
            <person name="Maruyama T."/>
            <person name="Minagawa J."/>
            <person name="Obokata J."/>
            <person name="Shigenobu S."/>
        </authorList>
    </citation>
    <scope>NUCLEOTIDE SEQUENCE [LARGE SCALE GENOMIC DNA]</scope>
</reference>